<keyword evidence="2" id="KW-1185">Reference proteome</keyword>
<comment type="caution">
    <text evidence="1">The sequence shown here is derived from an EMBL/GenBank/DDBJ whole genome shotgun (WGS) entry which is preliminary data.</text>
</comment>
<proteinExistence type="predicted"/>
<protein>
    <submittedName>
        <fullName evidence="1">Uncharacterized protein</fullName>
    </submittedName>
</protein>
<evidence type="ECO:0000313" key="2">
    <source>
        <dbReference type="Proteomes" id="UP000749559"/>
    </source>
</evidence>
<sequence>MDLHRMKMLHGFIALTFTVALCSSSSITCNEYDKRFSRPGEDNEFYCRDICTKQFQHYEKVCLADQGVMDNCGAYVECMQGLETMKEKLETMKENMTEKLETMKEKLETTKENMKEKLKAAYIGLSLVIVTLLVIIGAIVWQLLKQRHLKNPHERNKLHNGLQPAPEDAVSLTSSA</sequence>
<dbReference type="AlphaFoldDB" id="A0A8J1U6Y0"/>
<dbReference type="Gene3D" id="1.20.120.20">
    <property type="entry name" value="Apolipoprotein"/>
    <property type="match status" value="1"/>
</dbReference>
<name>A0A8J1U6Y0_OWEFU</name>
<organism evidence="1 2">
    <name type="scientific">Owenia fusiformis</name>
    <name type="common">Polychaete worm</name>
    <dbReference type="NCBI Taxonomy" id="6347"/>
    <lineage>
        <taxon>Eukaryota</taxon>
        <taxon>Metazoa</taxon>
        <taxon>Spiralia</taxon>
        <taxon>Lophotrochozoa</taxon>
        <taxon>Annelida</taxon>
        <taxon>Polychaeta</taxon>
        <taxon>Sedentaria</taxon>
        <taxon>Canalipalpata</taxon>
        <taxon>Sabellida</taxon>
        <taxon>Oweniida</taxon>
        <taxon>Oweniidae</taxon>
        <taxon>Owenia</taxon>
    </lineage>
</organism>
<reference evidence="1" key="1">
    <citation type="submission" date="2022-03" db="EMBL/GenBank/DDBJ databases">
        <authorList>
            <person name="Martin C."/>
        </authorList>
    </citation>
    <scope>NUCLEOTIDE SEQUENCE</scope>
</reference>
<dbReference type="EMBL" id="CAIIXF020000001">
    <property type="protein sequence ID" value="CAH1774217.1"/>
    <property type="molecule type" value="Genomic_DNA"/>
</dbReference>
<accession>A0A8J1U6Y0</accession>
<gene>
    <name evidence="1" type="ORF">OFUS_LOCUS1721</name>
</gene>
<evidence type="ECO:0000313" key="1">
    <source>
        <dbReference type="EMBL" id="CAH1774217.1"/>
    </source>
</evidence>
<dbReference type="Proteomes" id="UP000749559">
    <property type="component" value="Unassembled WGS sequence"/>
</dbReference>